<dbReference type="KEGG" id="dpx:DAPPUDRAFT_233844"/>
<keyword evidence="2" id="KW-1185">Reference proteome</keyword>
<dbReference type="EMBL" id="GL732525">
    <property type="protein sequence ID" value="EFX89029.1"/>
    <property type="molecule type" value="Genomic_DNA"/>
</dbReference>
<sequence>MLDEDVAIFGRENNLSPLVQNPAQKLFQFLREFFFNSCHVISGKKVFNNLPGIP</sequence>
<dbReference type="Proteomes" id="UP000000305">
    <property type="component" value="Unassembled WGS sequence"/>
</dbReference>
<evidence type="ECO:0000313" key="2">
    <source>
        <dbReference type="Proteomes" id="UP000000305"/>
    </source>
</evidence>
<name>E9FVW9_DAPPU</name>
<gene>
    <name evidence="1" type="ORF">DAPPUDRAFT_233844</name>
</gene>
<dbReference type="InParanoid" id="E9FVW9"/>
<reference evidence="1 2" key="1">
    <citation type="journal article" date="2011" name="Science">
        <title>The ecoresponsive genome of Daphnia pulex.</title>
        <authorList>
            <person name="Colbourne J.K."/>
            <person name="Pfrender M.E."/>
            <person name="Gilbert D."/>
            <person name="Thomas W.K."/>
            <person name="Tucker A."/>
            <person name="Oakley T.H."/>
            <person name="Tokishita S."/>
            <person name="Aerts A."/>
            <person name="Arnold G.J."/>
            <person name="Basu M.K."/>
            <person name="Bauer D.J."/>
            <person name="Caceres C.E."/>
            <person name="Carmel L."/>
            <person name="Casola C."/>
            <person name="Choi J.H."/>
            <person name="Detter J.C."/>
            <person name="Dong Q."/>
            <person name="Dusheyko S."/>
            <person name="Eads B.D."/>
            <person name="Frohlich T."/>
            <person name="Geiler-Samerotte K.A."/>
            <person name="Gerlach D."/>
            <person name="Hatcher P."/>
            <person name="Jogdeo S."/>
            <person name="Krijgsveld J."/>
            <person name="Kriventseva E.V."/>
            <person name="Kultz D."/>
            <person name="Laforsch C."/>
            <person name="Lindquist E."/>
            <person name="Lopez J."/>
            <person name="Manak J.R."/>
            <person name="Muller J."/>
            <person name="Pangilinan J."/>
            <person name="Patwardhan R.P."/>
            <person name="Pitluck S."/>
            <person name="Pritham E.J."/>
            <person name="Rechtsteiner A."/>
            <person name="Rho M."/>
            <person name="Rogozin I.B."/>
            <person name="Sakarya O."/>
            <person name="Salamov A."/>
            <person name="Schaack S."/>
            <person name="Shapiro H."/>
            <person name="Shiga Y."/>
            <person name="Skalitzky C."/>
            <person name="Smith Z."/>
            <person name="Souvorov A."/>
            <person name="Sung W."/>
            <person name="Tang Z."/>
            <person name="Tsuchiya D."/>
            <person name="Tu H."/>
            <person name="Vos H."/>
            <person name="Wang M."/>
            <person name="Wolf Y.I."/>
            <person name="Yamagata H."/>
            <person name="Yamada T."/>
            <person name="Ye Y."/>
            <person name="Shaw J.R."/>
            <person name="Andrews J."/>
            <person name="Crease T.J."/>
            <person name="Tang H."/>
            <person name="Lucas S.M."/>
            <person name="Robertson H.M."/>
            <person name="Bork P."/>
            <person name="Koonin E.V."/>
            <person name="Zdobnov E.M."/>
            <person name="Grigoriev I.V."/>
            <person name="Lynch M."/>
            <person name="Boore J.L."/>
        </authorList>
    </citation>
    <scope>NUCLEOTIDE SEQUENCE [LARGE SCALE GENOMIC DNA]</scope>
</reference>
<organism evidence="1 2">
    <name type="scientific">Daphnia pulex</name>
    <name type="common">Water flea</name>
    <dbReference type="NCBI Taxonomy" id="6669"/>
    <lineage>
        <taxon>Eukaryota</taxon>
        <taxon>Metazoa</taxon>
        <taxon>Ecdysozoa</taxon>
        <taxon>Arthropoda</taxon>
        <taxon>Crustacea</taxon>
        <taxon>Branchiopoda</taxon>
        <taxon>Diplostraca</taxon>
        <taxon>Cladocera</taxon>
        <taxon>Anomopoda</taxon>
        <taxon>Daphniidae</taxon>
        <taxon>Daphnia</taxon>
    </lineage>
</organism>
<dbReference type="AlphaFoldDB" id="E9FVW9"/>
<dbReference type="HOGENOM" id="CLU_3052446_0_0_1"/>
<protein>
    <submittedName>
        <fullName evidence="1">Uncharacterized protein</fullName>
    </submittedName>
</protein>
<evidence type="ECO:0000313" key="1">
    <source>
        <dbReference type="EMBL" id="EFX89029.1"/>
    </source>
</evidence>
<proteinExistence type="predicted"/>
<accession>E9FVW9</accession>